<feature type="domain" description="Secretion system C-terminal sorting" evidence="3">
    <location>
        <begin position="815"/>
        <end position="887"/>
    </location>
</feature>
<dbReference type="AlphaFoldDB" id="A0A7X8XWS6"/>
<comment type="caution">
    <text evidence="4">The sequence shown here is derived from an EMBL/GenBank/DDBJ whole genome shotgun (WGS) entry which is preliminary data.</text>
</comment>
<dbReference type="Pfam" id="PF13855">
    <property type="entry name" value="LRR_8"/>
    <property type="match status" value="1"/>
</dbReference>
<dbReference type="EMBL" id="JABAIL010000004">
    <property type="protein sequence ID" value="NLR92509.1"/>
    <property type="molecule type" value="Genomic_DNA"/>
</dbReference>
<dbReference type="SUPFAM" id="SSF52058">
    <property type="entry name" value="L domain-like"/>
    <property type="match status" value="1"/>
</dbReference>
<keyword evidence="1" id="KW-0433">Leucine-rich repeat</keyword>
<proteinExistence type="predicted"/>
<dbReference type="Pfam" id="PF18962">
    <property type="entry name" value="Por_Secre_tail"/>
    <property type="match status" value="1"/>
</dbReference>
<dbReference type="PANTHER" id="PTHR48051:SF1">
    <property type="entry name" value="RAS SUPPRESSOR PROTEIN 1"/>
    <property type="match status" value="1"/>
</dbReference>
<evidence type="ECO:0000256" key="2">
    <source>
        <dbReference type="ARBA" id="ARBA00022737"/>
    </source>
</evidence>
<keyword evidence="5" id="KW-1185">Reference proteome</keyword>
<evidence type="ECO:0000259" key="3">
    <source>
        <dbReference type="Pfam" id="PF18962"/>
    </source>
</evidence>
<evidence type="ECO:0000313" key="5">
    <source>
        <dbReference type="Proteomes" id="UP000585050"/>
    </source>
</evidence>
<dbReference type="InterPro" id="IPR003591">
    <property type="entry name" value="Leu-rich_rpt_typical-subtyp"/>
</dbReference>
<reference evidence="4 5" key="1">
    <citation type="submission" date="2020-04" db="EMBL/GenBank/DDBJ databases">
        <title>Flammeovirga sp. SR4, a novel species isolated from seawater.</title>
        <authorList>
            <person name="Wang X."/>
        </authorList>
    </citation>
    <scope>NUCLEOTIDE SEQUENCE [LARGE SCALE GENOMIC DNA]</scope>
    <source>
        <strain evidence="4 5">SR4</strain>
    </source>
</reference>
<dbReference type="Gene3D" id="3.80.10.10">
    <property type="entry name" value="Ribonuclease Inhibitor"/>
    <property type="match status" value="4"/>
</dbReference>
<dbReference type="InterPro" id="IPR050216">
    <property type="entry name" value="LRR_domain-containing"/>
</dbReference>
<dbReference type="PANTHER" id="PTHR48051">
    <property type="match status" value="1"/>
</dbReference>
<dbReference type="InterPro" id="IPR032675">
    <property type="entry name" value="LRR_dom_sf"/>
</dbReference>
<keyword evidence="2" id="KW-0677">Repeat</keyword>
<dbReference type="Proteomes" id="UP000585050">
    <property type="component" value="Unassembled WGS sequence"/>
</dbReference>
<dbReference type="SMART" id="SM00369">
    <property type="entry name" value="LRR_TYP"/>
    <property type="match status" value="5"/>
</dbReference>
<evidence type="ECO:0000313" key="4">
    <source>
        <dbReference type="EMBL" id="NLR92509.1"/>
    </source>
</evidence>
<dbReference type="GO" id="GO:0005737">
    <property type="term" value="C:cytoplasm"/>
    <property type="evidence" value="ECO:0007669"/>
    <property type="project" value="TreeGrafter"/>
</dbReference>
<dbReference type="InterPro" id="IPR001611">
    <property type="entry name" value="Leu-rich_rpt"/>
</dbReference>
<dbReference type="InterPro" id="IPR026444">
    <property type="entry name" value="Secre_tail"/>
</dbReference>
<protein>
    <submittedName>
        <fullName evidence="4">T9SS type A sorting domain-containing protein</fullName>
    </submittedName>
</protein>
<name>A0A7X8XWS6_9BACT</name>
<evidence type="ECO:0000256" key="1">
    <source>
        <dbReference type="ARBA" id="ARBA00022614"/>
    </source>
</evidence>
<gene>
    <name evidence="4" type="ORF">HGP29_14925</name>
</gene>
<accession>A0A7X8XWS6</accession>
<dbReference type="SMART" id="SM00364">
    <property type="entry name" value="LRR_BAC"/>
    <property type="match status" value="4"/>
</dbReference>
<organism evidence="4 5">
    <name type="scientific">Flammeovirga agarivorans</name>
    <dbReference type="NCBI Taxonomy" id="2726742"/>
    <lineage>
        <taxon>Bacteria</taxon>
        <taxon>Pseudomonadati</taxon>
        <taxon>Bacteroidota</taxon>
        <taxon>Cytophagia</taxon>
        <taxon>Cytophagales</taxon>
        <taxon>Flammeovirgaceae</taxon>
        <taxon>Flammeovirga</taxon>
    </lineage>
</organism>
<sequence length="889" mass="100119">MLHHLERLTLYNNRITTIPRTLVECPNLTRISLTANDIKSIPSSFSNFENIQSFLIDNNNLGYSGLETLPNYFFSNNVITYSTQNTISSDTTFFYNNTTELFAPDSAVNNSYQWFKNGQLIINSNSRSIIINENAEFYVVISNNDFSQLNNVTSGKYSTINAGPFWTDSLALESLSNNNPTNNLNWSSTLRVKDWNGITHSGYLGDQVTAVDINNQGLHTIPSDIQNLTGLDSLILENNYFVFDDLYSTQGLTPSMLFTYSPQANLGEELSIGFTNDSIQLSVDPAITNNSGNNIYDWYKDGVLLFEDTLRTIKVKDVGIYHCEIRNNDFSELTLYQNNIFIFDQNLFDQDSIIVRSIAELNSDNTLGWDLDQPLSTWTGVTFRGGRLQSLQLNSKNLETLPANIGDLSLMESLEVNNNNITSIPISINQLSTTLKYLDFSNNNISELPVEIYELTALTDFIFNNNNITTISDQIDNLTMAGHINASNNFLTFDDLLLIKNGINPPSFEYAPQGAAGEEQYIATAGIISISVDDSIDPTITNNLYQWYFENDLIIGATDKEYLVNNQFGTFHVLINNNELPDLTLITSNIFVSPDEVNPNDSLALITLIDQNSQNTINWNITDPVGTWEGVIVNGETSQVVSLDVWSKNLDNFPDELTKLDELKSLNIANNNIYTLPDNMGDLQNLEYANFSSNHLPFSELDKVSINISNGRGNFVYSNQKYIGDENTSVTLENGFNYIYIPNDIITENDFYQWYRNGDAINGEIGDSLRVNNTGDYNYTITNSRYINTLLTSYYISVDGEVTSTVPYLDNRILIYPNPTSNYLKVQSRDDVRIVDVILHNTSGVRQETPYNSISTTVRELYIKSLTSGLYMVTIITNKGTIRKKVIKE</sequence>
<dbReference type="PROSITE" id="PS51450">
    <property type="entry name" value="LRR"/>
    <property type="match status" value="2"/>
</dbReference>
<dbReference type="NCBIfam" id="TIGR04183">
    <property type="entry name" value="Por_Secre_tail"/>
    <property type="match status" value="1"/>
</dbReference>